<evidence type="ECO:0000256" key="2">
    <source>
        <dbReference type="ARBA" id="ARBA00011900"/>
    </source>
</evidence>
<dbReference type="PANTHER" id="PTHR33841:SF5">
    <property type="entry name" value="DNA METHYLASE (MODIFICATION METHYLASE) (METHYLTRANSFERASE)-RELATED"/>
    <property type="match status" value="1"/>
</dbReference>
<evidence type="ECO:0000256" key="4">
    <source>
        <dbReference type="ARBA" id="ARBA00022679"/>
    </source>
</evidence>
<dbReference type="InterPro" id="IPR050953">
    <property type="entry name" value="N4_N6_ade-DNA_methylase"/>
</dbReference>
<comment type="similarity">
    <text evidence="1">Belongs to the N(4)/N(6)-methyltransferase family.</text>
</comment>
<dbReference type="InterPro" id="IPR002052">
    <property type="entry name" value="DNA_methylase_N6_adenine_CS"/>
</dbReference>
<dbReference type="GO" id="GO:0003676">
    <property type="term" value="F:nucleic acid binding"/>
    <property type="evidence" value="ECO:0007669"/>
    <property type="project" value="InterPro"/>
</dbReference>
<organism evidence="9 10">
    <name type="scientific">Pseudomonas protegens</name>
    <dbReference type="NCBI Taxonomy" id="380021"/>
    <lineage>
        <taxon>Bacteria</taxon>
        <taxon>Pseudomonadati</taxon>
        <taxon>Pseudomonadota</taxon>
        <taxon>Gammaproteobacteria</taxon>
        <taxon>Pseudomonadales</taxon>
        <taxon>Pseudomonadaceae</taxon>
        <taxon>Pseudomonas</taxon>
    </lineage>
</organism>
<comment type="catalytic activity">
    <reaction evidence="7">
        <text>a 2'-deoxyadenosine in DNA + S-adenosyl-L-methionine = an N(6)-methyl-2'-deoxyadenosine in DNA + S-adenosyl-L-homocysteine + H(+)</text>
        <dbReference type="Rhea" id="RHEA:15197"/>
        <dbReference type="Rhea" id="RHEA-COMP:12418"/>
        <dbReference type="Rhea" id="RHEA-COMP:12419"/>
        <dbReference type="ChEBI" id="CHEBI:15378"/>
        <dbReference type="ChEBI" id="CHEBI:57856"/>
        <dbReference type="ChEBI" id="CHEBI:59789"/>
        <dbReference type="ChEBI" id="CHEBI:90615"/>
        <dbReference type="ChEBI" id="CHEBI:90616"/>
        <dbReference type="EC" id="2.1.1.72"/>
    </reaction>
</comment>
<evidence type="ECO:0000313" key="10">
    <source>
        <dbReference type="Proteomes" id="UP000244178"/>
    </source>
</evidence>
<dbReference type="Pfam" id="PF07669">
    <property type="entry name" value="Eco57I"/>
    <property type="match status" value="1"/>
</dbReference>
<evidence type="ECO:0000256" key="1">
    <source>
        <dbReference type="ARBA" id="ARBA00006594"/>
    </source>
</evidence>
<sequence>MTHTAQAIQARLVDLTVSETPSQVIASARVMTRALANSFPVDHQLPLARAFGVRLIVAWWRGLTNVDIVPQELRAPLQQFHTEPLPEAAAALAETIGRTAASFDAESAAYQIGLIYTGMLPVEHRGEFGIFYTPPALTARLLDQVTAANVDWAKCRVLDPACGGGAFLAPIAQRIMNELKDCSPKLLVQSIGNRLRGYEIDPFGAWLSQVTLDAVMLPISRLAGRKLPVMVTVCDSLRRSPPKDRFDLVIGNPPYGRAKLDAETRERYKRSLYGHANLYGLFTDLALRHTKLGGVIAYVTPTSFLAGVYFKNLRALLGRLAPPLSIDFVTARKGVFDGVLQETTLATYRRGAESALVAVAEIAPSAEGLEVKQTGEITIPSDQSQPWLLPRTPEQSVLVERLIRMPHRLADWGYGVSTGPLVWNRFKSQLAYRPSCKRLPLIWAEAITVDGRFVFRADKKNHAPYFELKAGDNWLVTTKPCVLLQRTTAKEQSRRLIAAALPAEFLEKHGGVVIENHINMIRPITEAPQVSAGVLDAFINSAAADRAFRCVSGSVAVSAYELESLPLPAPEDLGELIRLVEAGADRESIEVACNRLFEEDM</sequence>
<dbReference type="GO" id="GO:0009307">
    <property type="term" value="P:DNA restriction-modification system"/>
    <property type="evidence" value="ECO:0007669"/>
    <property type="project" value="UniProtKB-KW"/>
</dbReference>
<evidence type="ECO:0000256" key="5">
    <source>
        <dbReference type="ARBA" id="ARBA00022691"/>
    </source>
</evidence>
<evidence type="ECO:0000256" key="7">
    <source>
        <dbReference type="ARBA" id="ARBA00047942"/>
    </source>
</evidence>
<dbReference type="GO" id="GO:0032259">
    <property type="term" value="P:methylation"/>
    <property type="evidence" value="ECO:0007669"/>
    <property type="project" value="UniProtKB-KW"/>
</dbReference>
<proteinExistence type="inferred from homology"/>
<protein>
    <recommendedName>
        <fullName evidence="2">site-specific DNA-methyltransferase (adenine-specific)</fullName>
        <ecNumber evidence="2">2.1.1.72</ecNumber>
    </recommendedName>
</protein>
<evidence type="ECO:0000256" key="3">
    <source>
        <dbReference type="ARBA" id="ARBA00022603"/>
    </source>
</evidence>
<dbReference type="PROSITE" id="PS00092">
    <property type="entry name" value="N6_MTASE"/>
    <property type="match status" value="1"/>
</dbReference>
<reference evidence="9 10" key="1">
    <citation type="submission" date="2018-03" db="EMBL/GenBank/DDBJ databases">
        <title>Draft genome sequence of the plant growth promoting rhizobacterium Pseudomonas protegens strain BNJ-SS-45 isolated from wheat (Triticum aestivum) rhizosphere.</title>
        <authorList>
            <person name="Bajpai A."/>
            <person name="Shende K."/>
            <person name="Meena N."/>
            <person name="Upadhyayula S.R."/>
            <person name="Suravajhala P."/>
            <person name="Medicherla K.M."/>
            <person name="Johri B.N."/>
        </authorList>
    </citation>
    <scope>NUCLEOTIDE SEQUENCE [LARGE SCALE GENOMIC DNA]</scope>
    <source>
        <strain evidence="9 10">BNJ-SS-45</strain>
    </source>
</reference>
<dbReference type="REBASE" id="291177">
    <property type="entry name" value="M.PprSS45ORF31730P"/>
</dbReference>
<dbReference type="SUPFAM" id="SSF53335">
    <property type="entry name" value="S-adenosyl-L-methionine-dependent methyltransferases"/>
    <property type="match status" value="1"/>
</dbReference>
<feature type="domain" description="Type II methyltransferase M.TaqI-like" evidence="8">
    <location>
        <begin position="243"/>
        <end position="316"/>
    </location>
</feature>
<name>A0A2T6GBK7_9PSED</name>
<dbReference type="EC" id="2.1.1.72" evidence="2"/>
<dbReference type="InterPro" id="IPR029063">
    <property type="entry name" value="SAM-dependent_MTases_sf"/>
</dbReference>
<evidence type="ECO:0000313" key="9">
    <source>
        <dbReference type="EMBL" id="PUA41532.1"/>
    </source>
</evidence>
<evidence type="ECO:0000256" key="6">
    <source>
        <dbReference type="ARBA" id="ARBA00022747"/>
    </source>
</evidence>
<dbReference type="PRINTS" id="PR00507">
    <property type="entry name" value="N12N6MTFRASE"/>
</dbReference>
<dbReference type="Proteomes" id="UP000244178">
    <property type="component" value="Unassembled WGS sequence"/>
</dbReference>
<keyword evidence="6" id="KW-0680">Restriction system</keyword>
<dbReference type="EMBL" id="PYJM01000012">
    <property type="protein sequence ID" value="PUA41532.1"/>
    <property type="molecule type" value="Genomic_DNA"/>
</dbReference>
<comment type="caution">
    <text evidence="9">The sequence shown here is derived from an EMBL/GenBank/DDBJ whole genome shotgun (WGS) entry which is preliminary data.</text>
</comment>
<keyword evidence="3 9" id="KW-0489">Methyltransferase</keyword>
<dbReference type="InterPro" id="IPR011639">
    <property type="entry name" value="MethylTrfase_TaqI-like_dom"/>
</dbReference>
<dbReference type="PANTHER" id="PTHR33841">
    <property type="entry name" value="DNA METHYLTRANSFERASE YEEA-RELATED"/>
    <property type="match status" value="1"/>
</dbReference>
<keyword evidence="5" id="KW-0949">S-adenosyl-L-methionine</keyword>
<gene>
    <name evidence="9" type="ORF">C5U62_31730</name>
</gene>
<keyword evidence="4 9" id="KW-0808">Transferase</keyword>
<dbReference type="AlphaFoldDB" id="A0A2T6GBK7"/>
<dbReference type="Gene3D" id="3.40.50.150">
    <property type="entry name" value="Vaccinia Virus protein VP39"/>
    <property type="match status" value="1"/>
</dbReference>
<dbReference type="GO" id="GO:0009007">
    <property type="term" value="F:site-specific DNA-methyltransferase (adenine-specific) activity"/>
    <property type="evidence" value="ECO:0007669"/>
    <property type="project" value="UniProtKB-EC"/>
</dbReference>
<accession>A0A2T6GBK7</accession>
<evidence type="ECO:0000259" key="8">
    <source>
        <dbReference type="Pfam" id="PF07669"/>
    </source>
</evidence>